<dbReference type="Gene3D" id="3.40.720.10">
    <property type="entry name" value="Alkaline Phosphatase, subunit A"/>
    <property type="match status" value="1"/>
</dbReference>
<dbReference type="Proteomes" id="UP000886689">
    <property type="component" value="Unassembled WGS sequence"/>
</dbReference>
<gene>
    <name evidence="1" type="ORF">IPL58_12525</name>
</gene>
<dbReference type="AlphaFoldDB" id="A0A9D7K1Q8"/>
<evidence type="ECO:0000313" key="1">
    <source>
        <dbReference type="EMBL" id="MBK8524824.1"/>
    </source>
</evidence>
<dbReference type="PANTHER" id="PTHR10151:SF120">
    <property type="entry name" value="BIS(5'-ADENOSYL)-TRIPHOSPHATASE"/>
    <property type="match status" value="1"/>
</dbReference>
<dbReference type="Pfam" id="PF01663">
    <property type="entry name" value="Phosphodiest"/>
    <property type="match status" value="1"/>
</dbReference>
<protein>
    <submittedName>
        <fullName evidence="1">Alkaline phosphatase family protein</fullName>
    </submittedName>
</protein>
<dbReference type="InterPro" id="IPR002591">
    <property type="entry name" value="Phosphodiest/P_Trfase"/>
</dbReference>
<dbReference type="PANTHER" id="PTHR10151">
    <property type="entry name" value="ECTONUCLEOTIDE PYROPHOSPHATASE/PHOSPHODIESTERASE"/>
    <property type="match status" value="1"/>
</dbReference>
<organism evidence="1 2">
    <name type="scientific">Candidatus Proximibacter danicus</name>
    <dbReference type="NCBI Taxonomy" id="2954365"/>
    <lineage>
        <taxon>Bacteria</taxon>
        <taxon>Pseudomonadati</taxon>
        <taxon>Pseudomonadota</taxon>
        <taxon>Betaproteobacteria</taxon>
        <taxon>Candidatus Proximibacter</taxon>
    </lineage>
</organism>
<reference evidence="1" key="1">
    <citation type="submission" date="2020-10" db="EMBL/GenBank/DDBJ databases">
        <title>Connecting structure to function with the recovery of over 1000 high-quality activated sludge metagenome-assembled genomes encoding full-length rRNA genes using long-read sequencing.</title>
        <authorList>
            <person name="Singleton C.M."/>
            <person name="Petriglieri F."/>
            <person name="Kristensen J.M."/>
            <person name="Kirkegaard R.H."/>
            <person name="Michaelsen T.Y."/>
            <person name="Andersen M.H."/>
            <person name="Karst S.M."/>
            <person name="Dueholm M.S."/>
            <person name="Nielsen P.H."/>
            <person name="Albertsen M."/>
        </authorList>
    </citation>
    <scope>NUCLEOTIDE SEQUENCE</scope>
    <source>
        <strain evidence="1">Hirt_18-Q3-R61-65_BATAC.395</strain>
    </source>
</reference>
<accession>A0A9D7K1Q8</accession>
<comment type="caution">
    <text evidence="1">The sequence shown here is derived from an EMBL/GenBank/DDBJ whole genome shotgun (WGS) entry which is preliminary data.</text>
</comment>
<proteinExistence type="predicted"/>
<dbReference type="InterPro" id="IPR017850">
    <property type="entry name" value="Alkaline_phosphatase_core_sf"/>
</dbReference>
<dbReference type="EMBL" id="JADJUC010000015">
    <property type="protein sequence ID" value="MBK8524824.1"/>
    <property type="molecule type" value="Genomic_DNA"/>
</dbReference>
<dbReference type="GO" id="GO:0016787">
    <property type="term" value="F:hydrolase activity"/>
    <property type="evidence" value="ECO:0007669"/>
    <property type="project" value="UniProtKB-ARBA"/>
</dbReference>
<evidence type="ECO:0000313" key="2">
    <source>
        <dbReference type="Proteomes" id="UP000886689"/>
    </source>
</evidence>
<name>A0A9D7K1Q8_9PROT</name>
<dbReference type="SUPFAM" id="SSF53649">
    <property type="entry name" value="Alkaline phosphatase-like"/>
    <property type="match status" value="1"/>
</dbReference>
<sequence>MSALLPDYAGGSIANLMRSVADACGASALEQQPLDPRFGLDSRTLSRARNIVLFVVDGMGAGLLESCGIGKLRQHAGKRLTSVFPSTTATAIPTFMTGLLPARHALTGWHMWLDELQAVTAVLPLKPRVGTPFKEAAESLPAKLFDHASIYGGMHRPAWVLSPQEIAFSPFNAWHARGADTLAYADLDGLFDTLSGLLQIPGRKYIYAYWPTLDSTAHRFGIDSKEVRATLERFCTGFDAMCETVRGSDTQMLVTADHGFINSPGDRVIQLEDHPELADMLARPLCGEQRVAWCYLKPGAEADFERCARARLGARAEIVSRQRLLGGNWFGPAPAHAKLASRIGDFALVMQENWSIKDTLKGEHPHRILGVHGGVSAEEMWVPLVTLQL</sequence>